<evidence type="ECO:0000313" key="5">
    <source>
        <dbReference type="EMBL" id="MFB9622322.1"/>
    </source>
</evidence>
<dbReference type="InterPro" id="IPR000757">
    <property type="entry name" value="Beta-glucanase-like"/>
</dbReference>
<evidence type="ECO:0000256" key="1">
    <source>
        <dbReference type="ARBA" id="ARBA00006865"/>
    </source>
</evidence>
<proteinExistence type="inferred from homology"/>
<dbReference type="Proteomes" id="UP001589532">
    <property type="component" value="Unassembled WGS sequence"/>
</dbReference>
<dbReference type="PANTHER" id="PTHR10963">
    <property type="entry name" value="GLYCOSYL HYDROLASE-RELATED"/>
    <property type="match status" value="1"/>
</dbReference>
<feature type="region of interest" description="Disordered" evidence="2">
    <location>
        <begin position="30"/>
        <end position="64"/>
    </location>
</feature>
<dbReference type="CDD" id="cd08023">
    <property type="entry name" value="GH16_laminarinase_like"/>
    <property type="match status" value="1"/>
</dbReference>
<dbReference type="RefSeq" id="WP_344997140.1">
    <property type="nucleotide sequence ID" value="NZ_BAAAXV010000009.1"/>
</dbReference>
<sequence>MTLRGRSWATLAAVAALGLPLAICVPAAGAQPDGTRSARARPDGPAVVWRDDFTGPAGTRPDPRRWQVDGDGHHEVGDLEVYRDDPENVALDGRGHLRITATRDASGHYWSARLLSVAHDLLPPPHGSLTIAIRVRVAPGAGVATSMWTWGDDVASWPANGEIDIAEQLGREPDQVHTAIQCPTCHETAPPFGLGTVYAAPDRRPYTDRFHTFAVRWTRDPDTITWFVDGRRADTRTPADTGVAGWVFDQPMFLLLSVRVGGPFVGDVASGTLPATALIDDVTVMRA</sequence>
<feature type="domain" description="GH16" evidence="4">
    <location>
        <begin position="55"/>
        <end position="287"/>
    </location>
</feature>
<protein>
    <submittedName>
        <fullName evidence="5">Glycoside hydrolase family 16 protein</fullName>
    </submittedName>
</protein>
<evidence type="ECO:0000256" key="3">
    <source>
        <dbReference type="SAM" id="SignalP"/>
    </source>
</evidence>
<dbReference type="EMBL" id="JBHMBW010000003">
    <property type="protein sequence ID" value="MFB9622322.1"/>
    <property type="molecule type" value="Genomic_DNA"/>
</dbReference>
<dbReference type="Gene3D" id="2.60.120.200">
    <property type="match status" value="1"/>
</dbReference>
<name>A0ABV5RSC6_9ACTN</name>
<evidence type="ECO:0000313" key="6">
    <source>
        <dbReference type="Proteomes" id="UP001589532"/>
    </source>
</evidence>
<evidence type="ECO:0000256" key="2">
    <source>
        <dbReference type="SAM" id="MobiDB-lite"/>
    </source>
</evidence>
<dbReference type="Pfam" id="PF00722">
    <property type="entry name" value="Glyco_hydro_16"/>
    <property type="match status" value="1"/>
</dbReference>
<feature type="chain" id="PRO_5045729838" evidence="3">
    <location>
        <begin position="31"/>
        <end position="287"/>
    </location>
</feature>
<dbReference type="InterPro" id="IPR013320">
    <property type="entry name" value="ConA-like_dom_sf"/>
</dbReference>
<evidence type="ECO:0000259" key="4">
    <source>
        <dbReference type="PROSITE" id="PS51762"/>
    </source>
</evidence>
<feature type="signal peptide" evidence="3">
    <location>
        <begin position="1"/>
        <end position="30"/>
    </location>
</feature>
<organism evidence="5 6">
    <name type="scientific">Nonomuraea helvata</name>
    <dbReference type="NCBI Taxonomy" id="37484"/>
    <lineage>
        <taxon>Bacteria</taxon>
        <taxon>Bacillati</taxon>
        <taxon>Actinomycetota</taxon>
        <taxon>Actinomycetes</taxon>
        <taxon>Streptosporangiales</taxon>
        <taxon>Streptosporangiaceae</taxon>
        <taxon>Nonomuraea</taxon>
    </lineage>
</organism>
<keyword evidence="6" id="KW-1185">Reference proteome</keyword>
<comment type="caution">
    <text evidence="5">The sequence shown here is derived from an EMBL/GenBank/DDBJ whole genome shotgun (WGS) entry which is preliminary data.</text>
</comment>
<dbReference type="PROSITE" id="PS51762">
    <property type="entry name" value="GH16_2"/>
    <property type="match status" value="1"/>
</dbReference>
<accession>A0ABV5RSC6</accession>
<reference evidence="5 6" key="1">
    <citation type="submission" date="2024-09" db="EMBL/GenBank/DDBJ databases">
        <authorList>
            <person name="Sun Q."/>
            <person name="Mori K."/>
        </authorList>
    </citation>
    <scope>NUCLEOTIDE SEQUENCE [LARGE SCALE GENOMIC DNA]</scope>
    <source>
        <strain evidence="5 6">JCM 3143</strain>
    </source>
</reference>
<keyword evidence="3" id="KW-0732">Signal</keyword>
<comment type="similarity">
    <text evidence="1">Belongs to the glycosyl hydrolase 16 family.</text>
</comment>
<keyword evidence="5" id="KW-0378">Hydrolase</keyword>
<dbReference type="GO" id="GO:0016787">
    <property type="term" value="F:hydrolase activity"/>
    <property type="evidence" value="ECO:0007669"/>
    <property type="project" value="UniProtKB-KW"/>
</dbReference>
<gene>
    <name evidence="5" type="ORF">ACFFSA_04440</name>
</gene>
<dbReference type="SUPFAM" id="SSF49899">
    <property type="entry name" value="Concanavalin A-like lectins/glucanases"/>
    <property type="match status" value="1"/>
</dbReference>
<dbReference type="PANTHER" id="PTHR10963:SF55">
    <property type="entry name" value="GLYCOSIDE HYDROLASE FAMILY 16 PROTEIN"/>
    <property type="match status" value="1"/>
</dbReference>
<dbReference type="InterPro" id="IPR050546">
    <property type="entry name" value="Glycosyl_Hydrlase_16"/>
</dbReference>